<feature type="domain" description="Phosphatidic acid phosphatase type 2/haloperoxidase" evidence="2">
    <location>
        <begin position="64"/>
        <end position="193"/>
    </location>
</feature>
<dbReference type="PANTHER" id="PTHR14969">
    <property type="entry name" value="SPHINGOSINE-1-PHOSPHATE PHOSPHOHYDROLASE"/>
    <property type="match status" value="1"/>
</dbReference>
<feature type="transmembrane region" description="Helical" evidence="1">
    <location>
        <begin position="178"/>
        <end position="199"/>
    </location>
</feature>
<feature type="transmembrane region" description="Helical" evidence="1">
    <location>
        <begin position="153"/>
        <end position="172"/>
    </location>
</feature>
<feature type="transmembrane region" description="Helical" evidence="1">
    <location>
        <begin position="282"/>
        <end position="302"/>
    </location>
</feature>
<evidence type="ECO:0000256" key="1">
    <source>
        <dbReference type="SAM" id="Phobius"/>
    </source>
</evidence>
<evidence type="ECO:0000313" key="4">
    <source>
        <dbReference type="Proteomes" id="UP001056981"/>
    </source>
</evidence>
<evidence type="ECO:0000259" key="2">
    <source>
        <dbReference type="SMART" id="SM00014"/>
    </source>
</evidence>
<dbReference type="RefSeq" id="WP_253718162.1">
    <property type="nucleotide sequence ID" value="NZ_CP051522.1"/>
</dbReference>
<dbReference type="CDD" id="cd03392">
    <property type="entry name" value="PAP2_like_2"/>
    <property type="match status" value="1"/>
</dbReference>
<feature type="transmembrane region" description="Helical" evidence="1">
    <location>
        <begin position="225"/>
        <end position="242"/>
    </location>
</feature>
<dbReference type="EMBL" id="CP051635">
    <property type="protein sequence ID" value="UTD00485.1"/>
    <property type="molecule type" value="Genomic_DNA"/>
</dbReference>
<dbReference type="Pfam" id="PF01569">
    <property type="entry name" value="PAP2"/>
    <property type="match status" value="1"/>
</dbReference>
<dbReference type="SUPFAM" id="SSF48317">
    <property type="entry name" value="Acid phosphatase/Vanadium-dependent haloperoxidase"/>
    <property type="match status" value="1"/>
</dbReference>
<protein>
    <submittedName>
        <fullName evidence="3">Phosphatase PAP2 family protein</fullName>
    </submittedName>
</protein>
<sequence>MTELTAASKELHFIHQWGIEVIRAVQNFSSPFLNEVMKIFTEASTYGFVVFIIGLYLWCIDYKKGLHLAYAAAFTSGLNGGIKRIFKIPRPFAHAPEIMLKSIGGFSTPSGHSSISAFIYPAVLFYKPFRGTLSKDSQSAKPQKSTASVKIKIAAAIVLPLLVGFSRVYLGVHYPTDVLLGWGLGAFIFLSMMFFLPAIEAKLSTLTLNRTDESDAQNIKFKKTASIRFTLAALFSFILILISKEKVNEAGLILGLAFGNIRILENSKYSFDASKGSFLQKFLRFIIGSALSCIPIMIFYLLKIDSSYAQYRLYRFLEFFMVGLIASGLAPIIFCRLKISGEDNADR</sequence>
<feature type="transmembrane region" description="Helical" evidence="1">
    <location>
        <begin position="39"/>
        <end position="59"/>
    </location>
</feature>
<accession>A0A9Q9EZ45</accession>
<reference evidence="3" key="1">
    <citation type="submission" date="2020-04" db="EMBL/GenBank/DDBJ databases">
        <title>Comparative genomics of oral phylogroup-2 Treponema strains.</title>
        <authorList>
            <person name="Zeng H."/>
            <person name="Chan Y.K."/>
            <person name="Watt R.M."/>
        </authorList>
    </citation>
    <scope>NUCLEOTIDE SEQUENCE</scope>
    <source>
        <strain evidence="3">OMZ 905</strain>
    </source>
</reference>
<keyword evidence="1" id="KW-0812">Transmembrane</keyword>
<dbReference type="InterPro" id="IPR000326">
    <property type="entry name" value="PAP2/HPO"/>
</dbReference>
<gene>
    <name evidence="3" type="ORF">E4N86_07155</name>
</gene>
<keyword evidence="1" id="KW-0472">Membrane</keyword>
<dbReference type="Gene3D" id="1.20.144.10">
    <property type="entry name" value="Phosphatidic acid phosphatase type 2/haloperoxidase"/>
    <property type="match status" value="1"/>
</dbReference>
<evidence type="ECO:0000313" key="3">
    <source>
        <dbReference type="EMBL" id="UTD00485.1"/>
    </source>
</evidence>
<feature type="transmembrane region" description="Helical" evidence="1">
    <location>
        <begin position="314"/>
        <end position="334"/>
    </location>
</feature>
<keyword evidence="1" id="KW-1133">Transmembrane helix</keyword>
<dbReference type="AlphaFoldDB" id="A0A9Q9EZ45"/>
<dbReference type="SMART" id="SM00014">
    <property type="entry name" value="acidPPc"/>
    <property type="match status" value="1"/>
</dbReference>
<dbReference type="InterPro" id="IPR036938">
    <property type="entry name" value="PAP2/HPO_sf"/>
</dbReference>
<name>A0A9Q9EZ45_TREDN</name>
<dbReference type="PANTHER" id="PTHR14969:SF13">
    <property type="entry name" value="AT30094P"/>
    <property type="match status" value="1"/>
</dbReference>
<proteinExistence type="predicted"/>
<dbReference type="Proteomes" id="UP001056981">
    <property type="component" value="Chromosome"/>
</dbReference>
<organism evidence="3 4">
    <name type="scientific">Treponema denticola</name>
    <dbReference type="NCBI Taxonomy" id="158"/>
    <lineage>
        <taxon>Bacteria</taxon>
        <taxon>Pseudomonadati</taxon>
        <taxon>Spirochaetota</taxon>
        <taxon>Spirochaetia</taxon>
        <taxon>Spirochaetales</taxon>
        <taxon>Treponemataceae</taxon>
        <taxon>Treponema</taxon>
    </lineage>
</organism>